<dbReference type="EMBL" id="JBJUIK010000003">
    <property type="protein sequence ID" value="KAL3532846.1"/>
    <property type="molecule type" value="Genomic_DNA"/>
</dbReference>
<evidence type="ECO:0000313" key="2">
    <source>
        <dbReference type="EMBL" id="KAL3532846.1"/>
    </source>
</evidence>
<reference evidence="2 3" key="1">
    <citation type="submission" date="2024-11" db="EMBL/GenBank/DDBJ databases">
        <title>A near-complete genome assembly of Cinchona calisaya.</title>
        <authorList>
            <person name="Lian D.C."/>
            <person name="Zhao X.W."/>
            <person name="Wei L."/>
        </authorList>
    </citation>
    <scope>NUCLEOTIDE SEQUENCE [LARGE SCALE GENOMIC DNA]</scope>
    <source>
        <tissue evidence="2">Nenye</tissue>
    </source>
</reference>
<organism evidence="2 3">
    <name type="scientific">Cinchona calisaya</name>
    <dbReference type="NCBI Taxonomy" id="153742"/>
    <lineage>
        <taxon>Eukaryota</taxon>
        <taxon>Viridiplantae</taxon>
        <taxon>Streptophyta</taxon>
        <taxon>Embryophyta</taxon>
        <taxon>Tracheophyta</taxon>
        <taxon>Spermatophyta</taxon>
        <taxon>Magnoliopsida</taxon>
        <taxon>eudicotyledons</taxon>
        <taxon>Gunneridae</taxon>
        <taxon>Pentapetalae</taxon>
        <taxon>asterids</taxon>
        <taxon>lamiids</taxon>
        <taxon>Gentianales</taxon>
        <taxon>Rubiaceae</taxon>
        <taxon>Cinchonoideae</taxon>
        <taxon>Cinchoneae</taxon>
        <taxon>Cinchona</taxon>
    </lineage>
</organism>
<evidence type="ECO:0000313" key="3">
    <source>
        <dbReference type="Proteomes" id="UP001630127"/>
    </source>
</evidence>
<gene>
    <name evidence="2" type="ORF">ACH5RR_006367</name>
</gene>
<feature type="compositionally biased region" description="Basic and acidic residues" evidence="1">
    <location>
        <begin position="235"/>
        <end position="246"/>
    </location>
</feature>
<protein>
    <submittedName>
        <fullName evidence="2">Uncharacterized protein</fullName>
    </submittedName>
</protein>
<keyword evidence="3" id="KW-1185">Reference proteome</keyword>
<dbReference type="Proteomes" id="UP001630127">
    <property type="component" value="Unassembled WGS sequence"/>
</dbReference>
<dbReference type="AlphaFoldDB" id="A0ABD3ANT5"/>
<feature type="region of interest" description="Disordered" evidence="1">
    <location>
        <begin position="222"/>
        <end position="246"/>
    </location>
</feature>
<sequence length="246" mass="28236">MPYDLSRLYTGLDEESAEFQRNSRTYNNSLGSHPLVPNFGDNPPSGIQLFFFDTDEELSKRLDASPRLCESTLKFSMNILGQNPYAKFFKGLRDLPNIEEQTIILNSNPRLDQHVYHLPSTSQNKELSLEQLHEELKTKTFIAEVKPGKQRDMATHQHYMLDYYLEEPEGESAVRKMTIGCSQQQKLGAVENLSMINQAPEQEVSSLRVRVCLENKFNVTKNAHEDTEESESDADDSKMTKREKLI</sequence>
<evidence type="ECO:0000256" key="1">
    <source>
        <dbReference type="SAM" id="MobiDB-lite"/>
    </source>
</evidence>
<accession>A0ABD3ANT5</accession>
<proteinExistence type="predicted"/>
<comment type="caution">
    <text evidence="2">The sequence shown here is derived from an EMBL/GenBank/DDBJ whole genome shotgun (WGS) entry which is preliminary data.</text>
</comment>
<name>A0ABD3ANT5_9GENT</name>